<comment type="subcellular location">
    <subcellularLocation>
        <location evidence="11">Endoplasmic reticulum membrane</location>
        <topology evidence="11">Single-pass membrane protein</topology>
    </subcellularLocation>
    <subcellularLocation>
        <location evidence="1">Endoplasmic reticulum membrane</location>
        <topology evidence="1">Single-pass type III membrane protein</topology>
    </subcellularLocation>
</comment>
<keyword evidence="10" id="KW-0325">Glycoprotein</keyword>
<dbReference type="STRING" id="45607.A0A2T0FDP5"/>
<dbReference type="SMART" id="SM00780">
    <property type="entry name" value="PIG-X"/>
    <property type="match status" value="1"/>
</dbReference>
<comment type="caution">
    <text evidence="12">The sequence shown here is derived from an EMBL/GenBank/DDBJ whole genome shotgun (WGS) entry which is preliminary data.</text>
</comment>
<dbReference type="GO" id="GO:1990529">
    <property type="term" value="C:glycosylphosphatidylinositol-mannosyltransferase I complex"/>
    <property type="evidence" value="ECO:0007669"/>
    <property type="project" value="TreeGrafter"/>
</dbReference>
<dbReference type="PANTHER" id="PTHR28533:SF1">
    <property type="entry name" value="PROTEIN PBN1"/>
    <property type="match status" value="1"/>
</dbReference>
<keyword evidence="5 11" id="KW-0337">GPI-anchor biosynthesis</keyword>
<keyword evidence="6 11" id="KW-0812">Transmembrane</keyword>
<comment type="pathway">
    <text evidence="2 11">Glycolipid biosynthesis; glycosylphosphatidylinositol-anchor biosynthesis.</text>
</comment>
<comment type="similarity">
    <text evidence="3 11">Belongs to the PIGX family.</text>
</comment>
<evidence type="ECO:0000256" key="3">
    <source>
        <dbReference type="ARBA" id="ARBA00010345"/>
    </source>
</evidence>
<dbReference type="UniPathway" id="UPA00196"/>
<comment type="function">
    <text evidence="11">Required for proper folding and/or the stability of a subset of proteins in the endoplasmic reticulum. Component of glycosylphosphatidylinositol-mannosyltransferase 1 which transfers the first of the 4 mannoses in the GPI-anchor precursors during GPI-anchor biosynthesis. Probably acts by stabilizing the mannosyltransferase GPI14.</text>
</comment>
<evidence type="ECO:0000256" key="8">
    <source>
        <dbReference type="ARBA" id="ARBA00022989"/>
    </source>
</evidence>
<dbReference type="GO" id="GO:0000030">
    <property type="term" value="F:mannosyltransferase activity"/>
    <property type="evidence" value="ECO:0007669"/>
    <property type="project" value="TreeGrafter"/>
</dbReference>
<dbReference type="InterPro" id="IPR013233">
    <property type="entry name" value="PIG-X/PBN1"/>
</dbReference>
<dbReference type="GO" id="GO:0005789">
    <property type="term" value="C:endoplasmic reticulum membrane"/>
    <property type="evidence" value="ECO:0007669"/>
    <property type="project" value="UniProtKB-SubCell"/>
</dbReference>
<dbReference type="AlphaFoldDB" id="A0A2T0FDP5"/>
<accession>A0A2T0FDP5</accession>
<protein>
    <recommendedName>
        <fullName evidence="4 11">Protein PBN1</fullName>
    </recommendedName>
</protein>
<organism evidence="12 13">
    <name type="scientific">Wickerhamiella sorbophila</name>
    <dbReference type="NCBI Taxonomy" id="45607"/>
    <lineage>
        <taxon>Eukaryota</taxon>
        <taxon>Fungi</taxon>
        <taxon>Dikarya</taxon>
        <taxon>Ascomycota</taxon>
        <taxon>Saccharomycotina</taxon>
        <taxon>Dipodascomycetes</taxon>
        <taxon>Dipodascales</taxon>
        <taxon>Trichomonascaceae</taxon>
        <taxon>Wickerhamiella</taxon>
    </lineage>
</organism>
<dbReference type="GO" id="GO:0006506">
    <property type="term" value="P:GPI anchor biosynthetic process"/>
    <property type="evidence" value="ECO:0007669"/>
    <property type="project" value="UniProtKB-UniPathway"/>
</dbReference>
<evidence type="ECO:0000256" key="10">
    <source>
        <dbReference type="ARBA" id="ARBA00023180"/>
    </source>
</evidence>
<sequence length="426" mass="48030">MRTRITYLIDDADGENPVEIKENNLVKLSGLQGEKHIRVVVPHALDGSIVYVSWTSEIHPDGVFDPPVEKGLHVDTLPDTEWSSLLPWLAQCGIDIDESQIVQAANWDSYTSLIKPSFACLKQYGIPDGAYALKITSGYANEYLTGVEANDLVIEAWYSRADWFETIEKTGDKTEVGFLSVDKMSTPADKTLYGFVHNVGVDVNRIMFHQVPSFRRVPGKAVGRFDDPHGLHPVFKLDLHVAKYNIPYGCKLFAQLDLPKSLFIDKYQMGDLPRVQPPLENLGVWGETDLEKPVWQTSKGSTALFRLLGNGYNETYQIPIHSRYEEPSPALHIDHLIGDPLVFWACQDDDFPQQHVPGLSFESIFPQDTVYHILESQPVHYKIPVISPEHRDFVYSATSLTVIAGTFLIIFAILQRLSAQHKLKNE</sequence>
<evidence type="ECO:0000256" key="9">
    <source>
        <dbReference type="ARBA" id="ARBA00023136"/>
    </source>
</evidence>
<dbReference type="Proteomes" id="UP000238350">
    <property type="component" value="Unassembled WGS sequence"/>
</dbReference>
<dbReference type="InterPro" id="IPR042322">
    <property type="entry name" value="Pbn1"/>
</dbReference>
<feature type="transmembrane region" description="Helical" evidence="11">
    <location>
        <begin position="393"/>
        <end position="414"/>
    </location>
</feature>
<evidence type="ECO:0000256" key="1">
    <source>
        <dbReference type="ARBA" id="ARBA00004643"/>
    </source>
</evidence>
<gene>
    <name evidence="12" type="ORF">B9G98_00742</name>
</gene>
<keyword evidence="7 11" id="KW-0256">Endoplasmic reticulum</keyword>
<reference evidence="12 13" key="1">
    <citation type="submission" date="2017-04" db="EMBL/GenBank/DDBJ databases">
        <title>Genome sequencing of [Candida] sorbophila.</title>
        <authorList>
            <person name="Ahn J.O."/>
        </authorList>
    </citation>
    <scope>NUCLEOTIDE SEQUENCE [LARGE SCALE GENOMIC DNA]</scope>
    <source>
        <strain evidence="12 13">DS02</strain>
    </source>
</reference>
<evidence type="ECO:0000256" key="2">
    <source>
        <dbReference type="ARBA" id="ARBA00004687"/>
    </source>
</evidence>
<dbReference type="OrthoDB" id="5546453at2759"/>
<dbReference type="PANTHER" id="PTHR28533">
    <property type="entry name" value="PROTEIN PBN1"/>
    <property type="match status" value="1"/>
</dbReference>
<keyword evidence="9 11" id="KW-0472">Membrane</keyword>
<evidence type="ECO:0000313" key="13">
    <source>
        <dbReference type="Proteomes" id="UP000238350"/>
    </source>
</evidence>
<dbReference type="RefSeq" id="XP_024663068.1">
    <property type="nucleotide sequence ID" value="XM_024807300.1"/>
</dbReference>
<proteinExistence type="inferred from homology"/>
<evidence type="ECO:0000256" key="4">
    <source>
        <dbReference type="ARBA" id="ARBA00020410"/>
    </source>
</evidence>
<dbReference type="Pfam" id="PF08320">
    <property type="entry name" value="PIG-X"/>
    <property type="match status" value="1"/>
</dbReference>
<dbReference type="GeneID" id="36514491"/>
<keyword evidence="13" id="KW-1185">Reference proteome</keyword>
<evidence type="ECO:0000256" key="5">
    <source>
        <dbReference type="ARBA" id="ARBA00022502"/>
    </source>
</evidence>
<evidence type="ECO:0000256" key="6">
    <source>
        <dbReference type="ARBA" id="ARBA00022692"/>
    </source>
</evidence>
<evidence type="ECO:0000256" key="11">
    <source>
        <dbReference type="RuleBase" id="RU366056"/>
    </source>
</evidence>
<name>A0A2T0FDP5_9ASCO</name>
<evidence type="ECO:0000313" key="12">
    <source>
        <dbReference type="EMBL" id="PRT53122.1"/>
    </source>
</evidence>
<dbReference type="EMBL" id="NDIQ01000001">
    <property type="protein sequence ID" value="PRT53122.1"/>
    <property type="molecule type" value="Genomic_DNA"/>
</dbReference>
<keyword evidence="8 11" id="KW-1133">Transmembrane helix</keyword>
<evidence type="ECO:0000256" key="7">
    <source>
        <dbReference type="ARBA" id="ARBA00022824"/>
    </source>
</evidence>